<dbReference type="InterPro" id="IPR002528">
    <property type="entry name" value="MATE_fam"/>
</dbReference>
<evidence type="ECO:0000313" key="4">
    <source>
        <dbReference type="EMBL" id="CAE8743654.1"/>
    </source>
</evidence>
<accession>A0A813M010</accession>
<comment type="similarity">
    <text evidence="1">Belongs to the multi antimicrobial extrusion (MATE) (TC 2.A.66.1) family.</text>
</comment>
<evidence type="ECO:0000256" key="1">
    <source>
        <dbReference type="ARBA" id="ARBA00010199"/>
    </source>
</evidence>
<dbReference type="Pfam" id="PF01554">
    <property type="entry name" value="MatE"/>
    <property type="match status" value="2"/>
</dbReference>
<reference evidence="4" key="1">
    <citation type="submission" date="2021-02" db="EMBL/GenBank/DDBJ databases">
        <authorList>
            <person name="Dougan E. K."/>
            <person name="Rhodes N."/>
            <person name="Thang M."/>
            <person name="Chan C."/>
        </authorList>
    </citation>
    <scope>NUCLEOTIDE SEQUENCE</scope>
</reference>
<feature type="region of interest" description="Disordered" evidence="2">
    <location>
        <begin position="1"/>
        <end position="31"/>
    </location>
</feature>
<feature type="transmembrane region" description="Helical" evidence="3">
    <location>
        <begin position="354"/>
        <end position="374"/>
    </location>
</feature>
<evidence type="ECO:0000256" key="3">
    <source>
        <dbReference type="SAM" id="Phobius"/>
    </source>
</evidence>
<name>A0A813M010_POLGL</name>
<feature type="compositionally biased region" description="Low complexity" evidence="2">
    <location>
        <begin position="1"/>
        <end position="16"/>
    </location>
</feature>
<dbReference type="PANTHER" id="PTHR11206">
    <property type="entry name" value="MULTIDRUG RESISTANCE PROTEIN"/>
    <property type="match status" value="1"/>
</dbReference>
<sequence length="493" mass="52729">MVGSATGASSGSGSQGVIYPPDEPTAKKLSTEEKIELSNRAENSSTLLAAKNLLKQRMAEDMKSYPSEEDFWKNSGCSGSDCGRSNFFNSSWSIAWGFTAALHTLAPQAEGAGRSDLHALNAQRAFWIVTVVCVPLALLQGVSAKVLTFLGQDPALCALAQPFAIRLIPRLFVEGYFTILQRMGQAMGHASAVAALTFVGCAGAPIFLWLFVDQLGLGYLGAAWACTAWTVVNMFALAIFMFLQRGPGRGRSLFVPYKPFRHVFSWQGFREYLELAIPSTLHACLEWWAMDLGVMLAAGLLLHPDLNLGANAVVSCVADICYMMWLGVQGATSIAVGTHIGAGRAKAAQRTIRISVMMGLCGAAVVSLGIILGRHTIAAALDESPDVQAKAADAMLVLAVHVFPDSVNCVLGGALRGMGRQSRGVQFQFAGFYLLGMPLCVLLLHQYRADPFGLASLWLAVVCAVTTSSLCCAVYISRADWDSVISEARARNS</sequence>
<feature type="transmembrane region" description="Helical" evidence="3">
    <location>
        <begin position="457"/>
        <end position="476"/>
    </location>
</feature>
<dbReference type="AlphaFoldDB" id="A0A813M010"/>
<organism evidence="4 5">
    <name type="scientific">Polarella glacialis</name>
    <name type="common">Dinoflagellate</name>
    <dbReference type="NCBI Taxonomy" id="89957"/>
    <lineage>
        <taxon>Eukaryota</taxon>
        <taxon>Sar</taxon>
        <taxon>Alveolata</taxon>
        <taxon>Dinophyceae</taxon>
        <taxon>Suessiales</taxon>
        <taxon>Suessiaceae</taxon>
        <taxon>Polarella</taxon>
    </lineage>
</organism>
<dbReference type="GO" id="GO:0016020">
    <property type="term" value="C:membrane"/>
    <property type="evidence" value="ECO:0007669"/>
    <property type="project" value="InterPro"/>
</dbReference>
<gene>
    <name evidence="4" type="ORF">PGLA2088_LOCUS51507</name>
</gene>
<dbReference type="NCBIfam" id="TIGR00797">
    <property type="entry name" value="matE"/>
    <property type="match status" value="1"/>
</dbReference>
<protein>
    <recommendedName>
        <fullName evidence="6">Protein DETOXIFICATION</fullName>
    </recommendedName>
</protein>
<evidence type="ECO:0008006" key="6">
    <source>
        <dbReference type="Google" id="ProtNLM"/>
    </source>
</evidence>
<feature type="transmembrane region" description="Helical" evidence="3">
    <location>
        <begin position="394"/>
        <end position="415"/>
    </location>
</feature>
<keyword evidence="3" id="KW-0472">Membrane</keyword>
<proteinExistence type="inferred from homology"/>
<dbReference type="Proteomes" id="UP000626109">
    <property type="component" value="Unassembled WGS sequence"/>
</dbReference>
<feature type="transmembrane region" description="Helical" evidence="3">
    <location>
        <begin position="218"/>
        <end position="243"/>
    </location>
</feature>
<dbReference type="GO" id="GO:0042910">
    <property type="term" value="F:xenobiotic transmembrane transporter activity"/>
    <property type="evidence" value="ECO:0007669"/>
    <property type="project" value="InterPro"/>
</dbReference>
<comment type="caution">
    <text evidence="4">The sequence shown here is derived from an EMBL/GenBank/DDBJ whole genome shotgun (WGS) entry which is preliminary data.</text>
</comment>
<keyword evidence="3" id="KW-1133">Transmembrane helix</keyword>
<dbReference type="GO" id="GO:0015297">
    <property type="term" value="F:antiporter activity"/>
    <property type="evidence" value="ECO:0007669"/>
    <property type="project" value="InterPro"/>
</dbReference>
<evidence type="ECO:0000313" key="5">
    <source>
        <dbReference type="Proteomes" id="UP000626109"/>
    </source>
</evidence>
<dbReference type="EMBL" id="CAJNNW010037663">
    <property type="protein sequence ID" value="CAE8743654.1"/>
    <property type="molecule type" value="Genomic_DNA"/>
</dbReference>
<feature type="transmembrane region" description="Helical" evidence="3">
    <location>
        <begin position="192"/>
        <end position="212"/>
    </location>
</feature>
<keyword evidence="3" id="KW-0812">Transmembrane</keyword>
<feature type="transmembrane region" description="Helical" evidence="3">
    <location>
        <begin position="427"/>
        <end position="445"/>
    </location>
</feature>
<evidence type="ECO:0000256" key="2">
    <source>
        <dbReference type="SAM" id="MobiDB-lite"/>
    </source>
</evidence>